<name>A0A385PJA0_9PAPI</name>
<evidence type="ECO:0000313" key="3">
    <source>
        <dbReference type="EMBL" id="AYA93974.1"/>
    </source>
</evidence>
<feature type="compositionally biased region" description="Basic and acidic residues" evidence="2">
    <location>
        <begin position="87"/>
        <end position="98"/>
    </location>
</feature>
<feature type="coiled-coil region" evidence="1">
    <location>
        <begin position="102"/>
        <end position="129"/>
    </location>
</feature>
<dbReference type="EMBL" id="MH777249">
    <property type="protein sequence ID" value="AYA93974.1"/>
    <property type="molecule type" value="Genomic_DNA"/>
</dbReference>
<proteinExistence type="predicted"/>
<keyword evidence="1" id="KW-0175">Coiled coil</keyword>
<protein>
    <submittedName>
        <fullName evidence="3">E4 protein</fullName>
    </submittedName>
</protein>
<reference evidence="3" key="1">
    <citation type="journal article" date="2018" name="Nat. Med.">
        <title>Expanded skin virome in DOCK8-deficient patients.</title>
        <authorList>
            <consortium name="NISC Comparative Sequencing Program"/>
            <person name="Tirosh O."/>
            <person name="Conlan S."/>
            <person name="Deming C."/>
            <person name="Lee-Lin S.Q."/>
            <person name="Huang X."/>
            <person name="Su H.C."/>
            <person name="Freeman A.F."/>
            <person name="Segre J.A."/>
            <person name="Kong H.H."/>
        </authorList>
    </citation>
    <scope>NUCLEOTIDE SEQUENCE</scope>
    <source>
        <strain evidence="3">HPV-mSK_107</strain>
    </source>
</reference>
<evidence type="ECO:0000256" key="2">
    <source>
        <dbReference type="SAM" id="MobiDB-lite"/>
    </source>
</evidence>
<feature type="region of interest" description="Disordered" evidence="2">
    <location>
        <begin position="32"/>
        <end position="98"/>
    </location>
</feature>
<organism evidence="3">
    <name type="scientific">Human papillomavirus</name>
    <dbReference type="NCBI Taxonomy" id="10566"/>
    <lineage>
        <taxon>Viruses</taxon>
        <taxon>Monodnaviria</taxon>
        <taxon>Shotokuvirae</taxon>
        <taxon>Cossaviricota</taxon>
        <taxon>Papovaviricetes</taxon>
        <taxon>Zurhausenvirales</taxon>
        <taxon>Papillomaviridae</taxon>
    </lineage>
</organism>
<evidence type="ECO:0000256" key="1">
    <source>
        <dbReference type="SAM" id="Coils"/>
    </source>
</evidence>
<accession>A0A385PJA0</accession>
<sequence length="138" mass="15923">MLKDIVTLENGQLNLKMKLFLLSLAHKGQLPTSLFKDSLPLPGTPPRTPLTARKPPADETRAKRQALQQPPHRHQNFDADDDDDENKENLPIDEDRKGYGRRQLLQSLLERLEEDLQAYQEEVLRELSDLRLKLGIHQ</sequence>